<dbReference type="GO" id="GO:0003906">
    <property type="term" value="F:DNA-(apurinic or apyrimidinic site) endonuclease activity"/>
    <property type="evidence" value="ECO:0007669"/>
    <property type="project" value="TreeGrafter"/>
</dbReference>
<dbReference type="AlphaFoldDB" id="A0A4W5JYT8"/>
<dbReference type="GO" id="GO:0046872">
    <property type="term" value="F:metal ion binding"/>
    <property type="evidence" value="ECO:0007669"/>
    <property type="project" value="UniProtKB-KW"/>
</dbReference>
<protein>
    <recommendedName>
        <fullName evidence="7">Endonuclease/exonuclease/phosphatase domain-containing protein</fullName>
    </recommendedName>
</protein>
<dbReference type="PANTHER" id="PTHR22748:SF26">
    <property type="entry name" value="ENDONUCLEASE_EXONUCLEASE_PHOSPHATASE DOMAIN-CONTAINING PROTEIN"/>
    <property type="match status" value="1"/>
</dbReference>
<dbReference type="STRING" id="62062.ENSHHUP00000003325"/>
<dbReference type="GeneTree" id="ENSGT01140000282669"/>
<comment type="cofactor">
    <cofactor evidence="1">
        <name>Mg(2+)</name>
        <dbReference type="ChEBI" id="CHEBI:18420"/>
    </cofactor>
</comment>
<reference evidence="6" key="1">
    <citation type="submission" date="2018-06" db="EMBL/GenBank/DDBJ databases">
        <title>Genome assembly of Danube salmon.</title>
        <authorList>
            <person name="Macqueen D.J."/>
            <person name="Gundappa M.K."/>
        </authorList>
    </citation>
    <scope>NUCLEOTIDE SEQUENCE [LARGE SCALE GENOMIC DNA]</scope>
</reference>
<evidence type="ECO:0000256" key="1">
    <source>
        <dbReference type="ARBA" id="ARBA00001946"/>
    </source>
</evidence>
<evidence type="ECO:0000256" key="2">
    <source>
        <dbReference type="ARBA" id="ARBA00022723"/>
    </source>
</evidence>
<dbReference type="GO" id="GO:0005634">
    <property type="term" value="C:nucleus"/>
    <property type="evidence" value="ECO:0007669"/>
    <property type="project" value="TreeGrafter"/>
</dbReference>
<evidence type="ECO:0000256" key="3">
    <source>
        <dbReference type="ARBA" id="ARBA00022801"/>
    </source>
</evidence>
<proteinExistence type="predicted"/>
<evidence type="ECO:0000313" key="6">
    <source>
        <dbReference type="Proteomes" id="UP000314982"/>
    </source>
</evidence>
<keyword evidence="2" id="KW-0479">Metal-binding</keyword>
<keyword evidence="3" id="KW-0378">Hydrolase</keyword>
<dbReference type="Proteomes" id="UP000314982">
    <property type="component" value="Unassembled WGS sequence"/>
</dbReference>
<dbReference type="GO" id="GO:0008081">
    <property type="term" value="F:phosphoric diester hydrolase activity"/>
    <property type="evidence" value="ECO:0007669"/>
    <property type="project" value="TreeGrafter"/>
</dbReference>
<name>A0A4W5JYT8_9TELE</name>
<dbReference type="SUPFAM" id="SSF56219">
    <property type="entry name" value="DNase I-like"/>
    <property type="match status" value="1"/>
</dbReference>
<dbReference type="Gene3D" id="3.60.10.10">
    <property type="entry name" value="Endonuclease/exonuclease/phosphatase"/>
    <property type="match status" value="1"/>
</dbReference>
<sequence length="203" mass="23699">MNRELIVMSLYSQGLDSAIKRTKCLEYIRPKKVDVALIQETHLKHSDVYRFQNRYYKCVAHSSATNKMKGVLILFDRKRHFQVEGSDHDDAGRFVFVTTVINHSKMCFASIYCPNVPDSNFLSSISKILLDLSEYQLVVGGDFNQVCNSQLDRTHVSCHSQTDQQLWRRETFYSRISVYNIPQNKDVHYHQYSVHCLWSPLIN</sequence>
<dbReference type="InterPro" id="IPR004808">
    <property type="entry name" value="AP_endonuc_1"/>
</dbReference>
<evidence type="ECO:0000313" key="5">
    <source>
        <dbReference type="Ensembl" id="ENSHHUP00000003325.1"/>
    </source>
</evidence>
<keyword evidence="4" id="KW-0460">Magnesium</keyword>
<reference evidence="5" key="3">
    <citation type="submission" date="2025-09" db="UniProtKB">
        <authorList>
            <consortium name="Ensembl"/>
        </authorList>
    </citation>
    <scope>IDENTIFICATION</scope>
</reference>
<organism evidence="5 6">
    <name type="scientific">Hucho hucho</name>
    <name type="common">huchen</name>
    <dbReference type="NCBI Taxonomy" id="62062"/>
    <lineage>
        <taxon>Eukaryota</taxon>
        <taxon>Metazoa</taxon>
        <taxon>Chordata</taxon>
        <taxon>Craniata</taxon>
        <taxon>Vertebrata</taxon>
        <taxon>Euteleostomi</taxon>
        <taxon>Actinopterygii</taxon>
        <taxon>Neopterygii</taxon>
        <taxon>Teleostei</taxon>
        <taxon>Protacanthopterygii</taxon>
        <taxon>Salmoniformes</taxon>
        <taxon>Salmonidae</taxon>
        <taxon>Salmoninae</taxon>
        <taxon>Hucho</taxon>
    </lineage>
</organism>
<reference evidence="5" key="2">
    <citation type="submission" date="2025-08" db="UniProtKB">
        <authorList>
            <consortium name="Ensembl"/>
        </authorList>
    </citation>
    <scope>IDENTIFICATION</scope>
</reference>
<evidence type="ECO:0000256" key="4">
    <source>
        <dbReference type="ARBA" id="ARBA00022842"/>
    </source>
</evidence>
<evidence type="ECO:0008006" key="7">
    <source>
        <dbReference type="Google" id="ProtNLM"/>
    </source>
</evidence>
<dbReference type="InterPro" id="IPR036691">
    <property type="entry name" value="Endo/exonu/phosph_ase_sf"/>
</dbReference>
<dbReference type="PANTHER" id="PTHR22748">
    <property type="entry name" value="AP ENDONUCLEASE"/>
    <property type="match status" value="1"/>
</dbReference>
<dbReference type="Ensembl" id="ENSHHUT00000003441.1">
    <property type="protein sequence ID" value="ENSHHUP00000003325.1"/>
    <property type="gene ID" value="ENSHHUG00000002109.1"/>
</dbReference>
<keyword evidence="6" id="KW-1185">Reference proteome</keyword>
<dbReference type="GO" id="GO:0006284">
    <property type="term" value="P:base-excision repair"/>
    <property type="evidence" value="ECO:0007669"/>
    <property type="project" value="TreeGrafter"/>
</dbReference>
<dbReference type="GO" id="GO:0008311">
    <property type="term" value="F:double-stranded DNA 3'-5' DNA exonuclease activity"/>
    <property type="evidence" value="ECO:0007669"/>
    <property type="project" value="TreeGrafter"/>
</dbReference>
<accession>A0A4W5JYT8</accession>